<organism evidence="2 3">
    <name type="scientific">Phtheirospermum japonicum</name>
    <dbReference type="NCBI Taxonomy" id="374723"/>
    <lineage>
        <taxon>Eukaryota</taxon>
        <taxon>Viridiplantae</taxon>
        <taxon>Streptophyta</taxon>
        <taxon>Embryophyta</taxon>
        <taxon>Tracheophyta</taxon>
        <taxon>Spermatophyta</taxon>
        <taxon>Magnoliopsida</taxon>
        <taxon>eudicotyledons</taxon>
        <taxon>Gunneridae</taxon>
        <taxon>Pentapetalae</taxon>
        <taxon>asterids</taxon>
        <taxon>lamiids</taxon>
        <taxon>Lamiales</taxon>
        <taxon>Orobanchaceae</taxon>
        <taxon>Orobanchaceae incertae sedis</taxon>
        <taxon>Phtheirospermum</taxon>
    </lineage>
</organism>
<accession>A0A830C3X5</accession>
<dbReference type="EMBL" id="BMAC01000229">
    <property type="protein sequence ID" value="GFP90883.1"/>
    <property type="molecule type" value="Genomic_DNA"/>
</dbReference>
<keyword evidence="1" id="KW-0812">Transmembrane</keyword>
<evidence type="ECO:0000256" key="1">
    <source>
        <dbReference type="SAM" id="Phobius"/>
    </source>
</evidence>
<keyword evidence="3" id="KW-1185">Reference proteome</keyword>
<dbReference type="Proteomes" id="UP000653305">
    <property type="component" value="Unassembled WGS sequence"/>
</dbReference>
<dbReference type="AlphaFoldDB" id="A0A830C3X5"/>
<sequence length="61" mass="7010">MELRLCIGTSTIEWITLMLPIMCCSPSGHTVFIYSPFGCRKFFRFCFLNLIFGIFGGCSFR</sequence>
<keyword evidence="1" id="KW-0472">Membrane</keyword>
<name>A0A830C3X5_9LAMI</name>
<evidence type="ECO:0000313" key="3">
    <source>
        <dbReference type="Proteomes" id="UP000653305"/>
    </source>
</evidence>
<keyword evidence="1" id="KW-1133">Transmembrane helix</keyword>
<keyword evidence="2" id="KW-0808">Transferase</keyword>
<proteinExistence type="predicted"/>
<reference evidence="2" key="1">
    <citation type="submission" date="2020-07" db="EMBL/GenBank/DDBJ databases">
        <title>Ethylene signaling mediates host invasion by parasitic plants.</title>
        <authorList>
            <person name="Yoshida S."/>
        </authorList>
    </citation>
    <scope>NUCLEOTIDE SEQUENCE</scope>
    <source>
        <strain evidence="2">Okayama</strain>
    </source>
</reference>
<protein>
    <submittedName>
        <fullName evidence="2">Choline/ethanolaminephosphotransferase 1</fullName>
    </submittedName>
</protein>
<dbReference type="GO" id="GO:0016740">
    <property type="term" value="F:transferase activity"/>
    <property type="evidence" value="ECO:0007669"/>
    <property type="project" value="UniProtKB-KW"/>
</dbReference>
<gene>
    <name evidence="2" type="ORF">PHJA_001232200</name>
</gene>
<feature type="transmembrane region" description="Helical" evidence="1">
    <location>
        <begin position="12"/>
        <end position="36"/>
    </location>
</feature>
<feature type="transmembrane region" description="Helical" evidence="1">
    <location>
        <begin position="42"/>
        <end position="60"/>
    </location>
</feature>
<comment type="caution">
    <text evidence="2">The sequence shown here is derived from an EMBL/GenBank/DDBJ whole genome shotgun (WGS) entry which is preliminary data.</text>
</comment>
<evidence type="ECO:0000313" key="2">
    <source>
        <dbReference type="EMBL" id="GFP90883.1"/>
    </source>
</evidence>